<comment type="caution">
    <text evidence="7">The sequence shown here is derived from an EMBL/GenBank/DDBJ whole genome shotgun (WGS) entry which is preliminary data.</text>
</comment>
<dbReference type="EMBL" id="JAZDWU010000010">
    <property type="protein sequence ID" value="KAK9988437.1"/>
    <property type="molecule type" value="Genomic_DNA"/>
</dbReference>
<evidence type="ECO:0000256" key="3">
    <source>
        <dbReference type="ARBA" id="ARBA00022989"/>
    </source>
</evidence>
<feature type="region of interest" description="Disordered" evidence="5">
    <location>
        <begin position="382"/>
        <end position="404"/>
    </location>
</feature>
<dbReference type="GO" id="GO:0000139">
    <property type="term" value="C:Golgi membrane"/>
    <property type="evidence" value="ECO:0007669"/>
    <property type="project" value="UniProtKB-SubCell"/>
</dbReference>
<evidence type="ECO:0008006" key="9">
    <source>
        <dbReference type="Google" id="ProtNLM"/>
    </source>
</evidence>
<evidence type="ECO:0000256" key="6">
    <source>
        <dbReference type="SAM" id="Phobius"/>
    </source>
</evidence>
<comment type="subcellular location">
    <subcellularLocation>
        <location evidence="1">Golgi apparatus membrane</location>
        <topology evidence="1">Single-pass membrane protein</topology>
    </subcellularLocation>
</comment>
<dbReference type="AlphaFoldDB" id="A0AAW2BRG5"/>
<evidence type="ECO:0000256" key="2">
    <source>
        <dbReference type="ARBA" id="ARBA00022692"/>
    </source>
</evidence>
<keyword evidence="4 6" id="KW-0472">Membrane</keyword>
<dbReference type="Pfam" id="PF21729">
    <property type="entry name" value="IRX15_IRX15L_GXM"/>
    <property type="match status" value="1"/>
</dbReference>
<dbReference type="InterPro" id="IPR006514">
    <property type="entry name" value="IRX15/GXM/AGM"/>
</dbReference>
<reference evidence="7 8" key="1">
    <citation type="submission" date="2024-01" db="EMBL/GenBank/DDBJ databases">
        <title>A telomere-to-telomere, gap-free genome of sweet tea (Lithocarpus litseifolius).</title>
        <authorList>
            <person name="Zhou J."/>
        </authorList>
    </citation>
    <scope>NUCLEOTIDE SEQUENCE [LARGE SCALE GENOMIC DNA]</scope>
    <source>
        <strain evidence="7">Zhou-2022a</strain>
        <tissue evidence="7">Leaf</tissue>
    </source>
</reference>
<evidence type="ECO:0000313" key="7">
    <source>
        <dbReference type="EMBL" id="KAK9988437.1"/>
    </source>
</evidence>
<dbReference type="NCBIfam" id="TIGR01627">
    <property type="entry name" value="A_thal_3515"/>
    <property type="match status" value="1"/>
</dbReference>
<keyword evidence="8" id="KW-1185">Reference proteome</keyword>
<name>A0AAW2BRG5_9ROSI</name>
<dbReference type="Proteomes" id="UP001459277">
    <property type="component" value="Unassembled WGS sequence"/>
</dbReference>
<evidence type="ECO:0000256" key="5">
    <source>
        <dbReference type="SAM" id="MobiDB-lite"/>
    </source>
</evidence>
<dbReference type="GO" id="GO:0045492">
    <property type="term" value="P:xylan biosynthetic process"/>
    <property type="evidence" value="ECO:0007669"/>
    <property type="project" value="InterPro"/>
</dbReference>
<accession>A0AAW2BRG5</accession>
<dbReference type="PANTHER" id="PTHR31444">
    <property type="entry name" value="OS11G0490100 PROTEIN"/>
    <property type="match status" value="1"/>
</dbReference>
<evidence type="ECO:0000256" key="1">
    <source>
        <dbReference type="ARBA" id="ARBA00004194"/>
    </source>
</evidence>
<evidence type="ECO:0000256" key="4">
    <source>
        <dbReference type="ARBA" id="ARBA00023136"/>
    </source>
</evidence>
<gene>
    <name evidence="7" type="ORF">SO802_028676</name>
</gene>
<protein>
    <recommendedName>
        <fullName evidence="9">Polysaccharide biosynthesis domain-containing protein</fullName>
    </recommendedName>
</protein>
<keyword evidence="3 6" id="KW-1133">Transmembrane helix</keyword>
<keyword evidence="2 6" id="KW-0812">Transmembrane</keyword>
<sequence length="404" mass="44163">MFMTCSHSSPPHPSLPKTQAPHLIFTTSITFPLLGFVSLISLNSISSGIFLVPLSLPSKYQKAISLSLSPKMKSNTNTKVILLHPSIHKQSGAVSSSSSSSFFSSTHRLWLVFIVTVFTLAFTITLLNSTMPSSVSPTSQASAFTAPIPPSISDALLHYAATSNATTPHMSSSELTSIATTLTHCSPTCNFLIFGLTHESLLWQALNFNGRTVYLDENEFLVSKFEQSHPGIEAYDVSYTTKVSDMSELISVTKSAVKSDCRPVQNLLFSECKLGINDMPNHLYDVPWDVILVDGPRGYFANAPGRMSAIFTTSVLARSKKVGGSNSNSKTHVFVHDFDREVERICSDEFLCEENLVETVELLAHFVLERMEENRFEFCKNSTSSLSSSLPSSNSVSLSSGDDD</sequence>
<feature type="transmembrane region" description="Helical" evidence="6">
    <location>
        <begin position="29"/>
        <end position="52"/>
    </location>
</feature>
<proteinExistence type="predicted"/>
<organism evidence="7 8">
    <name type="scientific">Lithocarpus litseifolius</name>
    <dbReference type="NCBI Taxonomy" id="425828"/>
    <lineage>
        <taxon>Eukaryota</taxon>
        <taxon>Viridiplantae</taxon>
        <taxon>Streptophyta</taxon>
        <taxon>Embryophyta</taxon>
        <taxon>Tracheophyta</taxon>
        <taxon>Spermatophyta</taxon>
        <taxon>Magnoliopsida</taxon>
        <taxon>eudicotyledons</taxon>
        <taxon>Gunneridae</taxon>
        <taxon>Pentapetalae</taxon>
        <taxon>rosids</taxon>
        <taxon>fabids</taxon>
        <taxon>Fagales</taxon>
        <taxon>Fagaceae</taxon>
        <taxon>Lithocarpus</taxon>
    </lineage>
</organism>
<feature type="transmembrane region" description="Helical" evidence="6">
    <location>
        <begin position="109"/>
        <end position="127"/>
    </location>
</feature>
<evidence type="ECO:0000313" key="8">
    <source>
        <dbReference type="Proteomes" id="UP001459277"/>
    </source>
</evidence>